<feature type="transmembrane region" description="Helical" evidence="1">
    <location>
        <begin position="87"/>
        <end position="106"/>
    </location>
</feature>
<evidence type="ECO:0000256" key="1">
    <source>
        <dbReference type="SAM" id="Phobius"/>
    </source>
</evidence>
<feature type="transmembrane region" description="Helical" evidence="1">
    <location>
        <begin position="118"/>
        <end position="139"/>
    </location>
</feature>
<reference evidence="2 3" key="1">
    <citation type="submission" date="2020-08" db="EMBL/GenBank/DDBJ databases">
        <title>Arenibacter gaetbuli sp. nov., isolated from a sand dune.</title>
        <authorList>
            <person name="Park S."/>
            <person name="Yoon J.-H."/>
        </authorList>
    </citation>
    <scope>NUCLEOTIDE SEQUENCE [LARGE SCALE GENOMIC DNA]</scope>
    <source>
        <strain evidence="2 3">BSSL-BM3</strain>
    </source>
</reference>
<keyword evidence="3" id="KW-1185">Reference proteome</keyword>
<keyword evidence="1" id="KW-0812">Transmembrane</keyword>
<feature type="transmembrane region" description="Helical" evidence="1">
    <location>
        <begin position="59"/>
        <end position="80"/>
    </location>
</feature>
<keyword evidence="1" id="KW-0472">Membrane</keyword>
<sequence length="145" mass="16374">MNDKSTVKPPMWFWIVGVIALLWNLIGVSAYLSEVFMSEEVFVSMPEAQQALYESRPSWATAAFAIAIWSGLLGSIALLLKKKWAKVVFILSLVGILLQQLYHFFLSNTFDVMRTTAMILPILIVIFGLLLVIFADFAAKRNWLS</sequence>
<feature type="transmembrane region" description="Helical" evidence="1">
    <location>
        <begin position="12"/>
        <end position="32"/>
    </location>
</feature>
<evidence type="ECO:0008006" key="4">
    <source>
        <dbReference type="Google" id="ProtNLM"/>
    </source>
</evidence>
<comment type="caution">
    <text evidence="2">The sequence shown here is derived from an EMBL/GenBank/DDBJ whole genome shotgun (WGS) entry which is preliminary data.</text>
</comment>
<protein>
    <recommendedName>
        <fullName evidence="4">Sugar transporter</fullName>
    </recommendedName>
</protein>
<organism evidence="2 3">
    <name type="scientific">Arenibacter arenosicollis</name>
    <dbReference type="NCBI Taxonomy" id="2762274"/>
    <lineage>
        <taxon>Bacteria</taxon>
        <taxon>Pseudomonadati</taxon>
        <taxon>Bacteroidota</taxon>
        <taxon>Flavobacteriia</taxon>
        <taxon>Flavobacteriales</taxon>
        <taxon>Flavobacteriaceae</taxon>
        <taxon>Arenibacter</taxon>
    </lineage>
</organism>
<dbReference type="RefSeq" id="WP_187583825.1">
    <property type="nucleotide sequence ID" value="NZ_JACLHY010000007.1"/>
</dbReference>
<gene>
    <name evidence="2" type="ORF">H4O18_09350</name>
</gene>
<proteinExistence type="predicted"/>
<evidence type="ECO:0000313" key="2">
    <source>
        <dbReference type="EMBL" id="MBC8768197.1"/>
    </source>
</evidence>
<accession>A0ABR7QML3</accession>
<evidence type="ECO:0000313" key="3">
    <source>
        <dbReference type="Proteomes" id="UP000618952"/>
    </source>
</evidence>
<dbReference type="EMBL" id="JACLHY010000007">
    <property type="protein sequence ID" value="MBC8768197.1"/>
    <property type="molecule type" value="Genomic_DNA"/>
</dbReference>
<keyword evidence="1" id="KW-1133">Transmembrane helix</keyword>
<name>A0ABR7QML3_9FLAO</name>
<dbReference type="Proteomes" id="UP000618952">
    <property type="component" value="Unassembled WGS sequence"/>
</dbReference>